<evidence type="ECO:0000259" key="5">
    <source>
        <dbReference type="PROSITE" id="PS51192"/>
    </source>
</evidence>
<feature type="domain" description="Helicase C-terminal" evidence="6">
    <location>
        <begin position="196"/>
        <end position="370"/>
    </location>
</feature>
<evidence type="ECO:0000256" key="3">
    <source>
        <dbReference type="ARBA" id="ARBA00022806"/>
    </source>
</evidence>
<dbReference type="Gene3D" id="3.40.50.300">
    <property type="entry name" value="P-loop containing nucleotide triphosphate hydrolases"/>
    <property type="match status" value="2"/>
</dbReference>
<dbReference type="PROSITE" id="PS51194">
    <property type="entry name" value="HELICASE_CTER"/>
    <property type="match status" value="1"/>
</dbReference>
<organism evidence="7 8">
    <name type="scientific">Paenibacillus glacialis</name>
    <dbReference type="NCBI Taxonomy" id="494026"/>
    <lineage>
        <taxon>Bacteria</taxon>
        <taxon>Bacillati</taxon>
        <taxon>Bacillota</taxon>
        <taxon>Bacilli</taxon>
        <taxon>Bacillales</taxon>
        <taxon>Paenibacillaceae</taxon>
        <taxon>Paenibacillus</taxon>
    </lineage>
</organism>
<dbReference type="SMART" id="SM00487">
    <property type="entry name" value="DEXDc"/>
    <property type="match status" value="1"/>
</dbReference>
<evidence type="ECO:0000256" key="1">
    <source>
        <dbReference type="ARBA" id="ARBA00022741"/>
    </source>
</evidence>
<dbReference type="InterPro" id="IPR056329">
    <property type="entry name" value="CON_HrpB"/>
</dbReference>
<keyword evidence="8" id="KW-1185">Reference proteome</keyword>
<dbReference type="InterPro" id="IPR007502">
    <property type="entry name" value="Helicase-assoc_dom"/>
</dbReference>
<dbReference type="AlphaFoldDB" id="A0A162MB36"/>
<name>A0A162MB36_9BACL</name>
<dbReference type="PROSITE" id="PS51192">
    <property type="entry name" value="HELICASE_ATP_BIND_1"/>
    <property type="match status" value="1"/>
</dbReference>
<dbReference type="Pfam" id="PF00270">
    <property type="entry name" value="DEAD"/>
    <property type="match status" value="1"/>
</dbReference>
<dbReference type="GO" id="GO:0016787">
    <property type="term" value="F:hydrolase activity"/>
    <property type="evidence" value="ECO:0007669"/>
    <property type="project" value="UniProtKB-KW"/>
</dbReference>
<keyword evidence="3 7" id="KW-0347">Helicase</keyword>
<dbReference type="SUPFAM" id="SSF52540">
    <property type="entry name" value="P-loop containing nucleoside triphosphate hydrolases"/>
    <property type="match status" value="1"/>
</dbReference>
<dbReference type="PANTHER" id="PTHR43519:SF1">
    <property type="entry name" value="ATP-DEPENDENT RNA HELICASE HRPB"/>
    <property type="match status" value="1"/>
</dbReference>
<keyword evidence="2" id="KW-0378">Hydrolase</keyword>
<comment type="caution">
    <text evidence="7">The sequence shown here is derived from an EMBL/GenBank/DDBJ whole genome shotgun (WGS) entry which is preliminary data.</text>
</comment>
<evidence type="ECO:0000313" key="8">
    <source>
        <dbReference type="Proteomes" id="UP000076967"/>
    </source>
</evidence>
<dbReference type="InterPro" id="IPR027417">
    <property type="entry name" value="P-loop_NTPase"/>
</dbReference>
<dbReference type="InterPro" id="IPR010225">
    <property type="entry name" value="HrpB"/>
</dbReference>
<proteinExistence type="predicted"/>
<dbReference type="CDD" id="cd17990">
    <property type="entry name" value="DEXHc_HrpB"/>
    <property type="match status" value="1"/>
</dbReference>
<evidence type="ECO:0000256" key="2">
    <source>
        <dbReference type="ARBA" id="ARBA00022801"/>
    </source>
</evidence>
<dbReference type="InterPro" id="IPR011545">
    <property type="entry name" value="DEAD/DEAH_box_helicase_dom"/>
</dbReference>
<dbReference type="CDD" id="cd18791">
    <property type="entry name" value="SF2_C_RHA"/>
    <property type="match status" value="1"/>
</dbReference>
<dbReference type="SMART" id="SM00490">
    <property type="entry name" value="HELICc"/>
    <property type="match status" value="1"/>
</dbReference>
<evidence type="ECO:0000313" key="7">
    <source>
        <dbReference type="EMBL" id="OAB41453.1"/>
    </source>
</evidence>
<reference evidence="7 8" key="1">
    <citation type="submission" date="2016-03" db="EMBL/GenBank/DDBJ databases">
        <title>Draft genome sequence of Paenibacillus glacialis DSM 22343.</title>
        <authorList>
            <person name="Shin S.-K."/>
            <person name="Yi H."/>
        </authorList>
    </citation>
    <scope>NUCLEOTIDE SEQUENCE [LARGE SCALE GENOMIC DNA]</scope>
    <source>
        <strain evidence="7 8">DSM 22343</strain>
    </source>
</reference>
<sequence>MHELPINDVLPQLKDNLSRNNSAVLIAEPGAGKTTRVPLALLDEPWLEGKKIMMLEPRRLAARSAAHFMASQLGERVGETVGYRVRMDSKVGKTTRIEVVTEGILTRMLQNDQALSDIGILIFDEFHERNIHGDLGLALALESQGVLREDLRILVMSATMDAASVASLLHDAPIIHCVGRQFHVDTVYVPNPAHVSMEKAMSSVIREALTSHEGNLLAFLPGVAEIRKVKRELEMMTLPDEMVIRTLYGQLTLSEQSDAIRMEADGRRKIVLATSIAETSLTMEGVRIVVDSGLMRTQVVSSRSGMSHLTTVKVSKASADQRRGRAGRTESGTCYRLWSPLEQDSLQIANTPEIMSSDLSSLALEIAVWGIQDPKELRWIDTPSELAFGQAVDLLKRLGAVDQRGRITSHGRQMAHVGMHPRMAHMILKAIPLQCGKLACRLAALLQERDIFKGNRAFNNSDISTRMEQLILWENQGMPNVDDPSLDVAAMHRIIQETRQIGTNLDLKLQSSAQTDWCGILLSFAYPDRIGQGRGDGRFLLASGRGVEMSMVQPLSRSEYIVAAAVDDRGIEGRLLLAASLSESSLYRYQQELIQEKDMILWDHELQGVKARRRWSLGALMLQEKAYPKPPEEEVAYALLEGIREEGLQLLPWNKVSTQLRQRLLFMHFITPSQWPDVSDEALLATMQDWLLPSIYGMKNRNDLQRLQLTSIIEQYLLTWDQRRELDTKAPTHMTVPSGSRISIDYSDSDQPRVAVKLQEMFGLLETPRIGGGRIPLTLHLLSPAQRPVQVTSDLASFWQGAYFEVKKDLKGRYPKHYWPDKPLEAIPTRRTRPQQ</sequence>
<dbReference type="EMBL" id="LVJH01000029">
    <property type="protein sequence ID" value="OAB41453.1"/>
    <property type="molecule type" value="Genomic_DNA"/>
</dbReference>
<dbReference type="GO" id="GO:0003676">
    <property type="term" value="F:nucleic acid binding"/>
    <property type="evidence" value="ECO:0007669"/>
    <property type="project" value="InterPro"/>
</dbReference>
<dbReference type="Gene3D" id="1.20.120.1080">
    <property type="match status" value="1"/>
</dbReference>
<dbReference type="Proteomes" id="UP000076967">
    <property type="component" value="Unassembled WGS sequence"/>
</dbReference>
<feature type="domain" description="Helicase ATP-binding" evidence="5">
    <location>
        <begin position="14"/>
        <end position="178"/>
    </location>
</feature>
<gene>
    <name evidence="7" type="ORF">PGLA_16775</name>
</gene>
<dbReference type="InterPro" id="IPR013689">
    <property type="entry name" value="RNA_helicase_ATP-dep_HrpB_C"/>
</dbReference>
<dbReference type="PANTHER" id="PTHR43519">
    <property type="entry name" value="ATP-DEPENDENT RNA HELICASE HRPB"/>
    <property type="match status" value="1"/>
</dbReference>
<dbReference type="STRING" id="494026.PGLA_16775"/>
<dbReference type="Pfam" id="PF24473">
    <property type="entry name" value="CON_HrpB"/>
    <property type="match status" value="1"/>
</dbReference>
<dbReference type="FunFam" id="3.40.50.300:FF:002125">
    <property type="entry name" value="ATP-dependent helicase HrpB"/>
    <property type="match status" value="1"/>
</dbReference>
<dbReference type="GO" id="GO:0005524">
    <property type="term" value="F:ATP binding"/>
    <property type="evidence" value="ECO:0007669"/>
    <property type="project" value="UniProtKB-KW"/>
</dbReference>
<dbReference type="SMART" id="SM00847">
    <property type="entry name" value="HA2"/>
    <property type="match status" value="1"/>
</dbReference>
<protein>
    <submittedName>
        <fullName evidence="7">ATP-dependent helicase HrpB</fullName>
    </submittedName>
</protein>
<dbReference type="Pfam" id="PF04408">
    <property type="entry name" value="WHD_HA2"/>
    <property type="match status" value="1"/>
</dbReference>
<dbReference type="Pfam" id="PF00271">
    <property type="entry name" value="Helicase_C"/>
    <property type="match status" value="1"/>
</dbReference>
<dbReference type="RefSeq" id="WP_068534886.1">
    <property type="nucleotide sequence ID" value="NZ_LVJH01000029.1"/>
</dbReference>
<dbReference type="InterPro" id="IPR049614">
    <property type="entry name" value="HrpB_DEXH"/>
</dbReference>
<dbReference type="InterPro" id="IPR014001">
    <property type="entry name" value="Helicase_ATP-bd"/>
</dbReference>
<dbReference type="NCBIfam" id="TIGR01970">
    <property type="entry name" value="DEAH_box_HrpB"/>
    <property type="match status" value="1"/>
</dbReference>
<dbReference type="InterPro" id="IPR048333">
    <property type="entry name" value="HA2_WH"/>
</dbReference>
<dbReference type="GO" id="GO:0004386">
    <property type="term" value="F:helicase activity"/>
    <property type="evidence" value="ECO:0007669"/>
    <property type="project" value="UniProtKB-KW"/>
</dbReference>
<dbReference type="OrthoDB" id="9808833at2"/>
<evidence type="ECO:0000256" key="4">
    <source>
        <dbReference type="ARBA" id="ARBA00022840"/>
    </source>
</evidence>
<dbReference type="InterPro" id="IPR001650">
    <property type="entry name" value="Helicase_C-like"/>
</dbReference>
<accession>A0A162MB36</accession>
<dbReference type="Pfam" id="PF08482">
    <property type="entry name" value="HrpB_C"/>
    <property type="match status" value="1"/>
</dbReference>
<dbReference type="PIRSF" id="PIRSF005496">
    <property type="entry name" value="ATP_hel_hrpB"/>
    <property type="match status" value="1"/>
</dbReference>
<keyword evidence="1" id="KW-0547">Nucleotide-binding</keyword>
<evidence type="ECO:0000259" key="6">
    <source>
        <dbReference type="PROSITE" id="PS51194"/>
    </source>
</evidence>
<keyword evidence="4" id="KW-0067">ATP-binding</keyword>